<keyword evidence="6 13" id="KW-0479">Metal-binding</keyword>
<evidence type="ECO:0000256" key="8">
    <source>
        <dbReference type="ARBA" id="ARBA00022833"/>
    </source>
</evidence>
<accession>A0A371ASG3</accession>
<dbReference type="RefSeq" id="WP_115482928.1">
    <property type="nucleotide sequence ID" value="NZ_QRCT01000049.1"/>
</dbReference>
<dbReference type="InterPro" id="IPR015273">
    <property type="entry name" value="Cys-tRNA-synt_Ia_DALR"/>
</dbReference>
<feature type="binding site" evidence="13">
    <location>
        <position position="235"/>
    </location>
    <ligand>
        <name>Zn(2+)</name>
        <dbReference type="ChEBI" id="CHEBI:29105"/>
    </ligand>
</feature>
<dbReference type="NCBIfam" id="TIGR00435">
    <property type="entry name" value="cysS"/>
    <property type="match status" value="1"/>
</dbReference>
<dbReference type="EC" id="6.1.1.16" evidence="13"/>
<evidence type="ECO:0000256" key="10">
    <source>
        <dbReference type="ARBA" id="ARBA00022917"/>
    </source>
</evidence>
<dbReference type="GO" id="GO:0006423">
    <property type="term" value="P:cysteinyl-tRNA aminoacylation"/>
    <property type="evidence" value="ECO:0007669"/>
    <property type="project" value="UniProtKB-UniRule"/>
</dbReference>
<dbReference type="PANTHER" id="PTHR10890">
    <property type="entry name" value="CYSTEINYL-TRNA SYNTHETASE"/>
    <property type="match status" value="1"/>
</dbReference>
<dbReference type="Pfam" id="PF01406">
    <property type="entry name" value="tRNA-synt_1e"/>
    <property type="match status" value="1"/>
</dbReference>
<dbReference type="InterPro" id="IPR009080">
    <property type="entry name" value="tRNAsynth_Ia_anticodon-bd"/>
</dbReference>
<reference evidence="16 17" key="1">
    <citation type="submission" date="2018-07" db="EMBL/GenBank/DDBJ databases">
        <title>Anaerosacharophilus polymeroproducens gen. nov. sp. nov., an anaerobic bacterium isolated from salt field.</title>
        <authorList>
            <person name="Kim W."/>
            <person name="Yang S.-H."/>
            <person name="Oh J."/>
            <person name="Lee J.-H."/>
            <person name="Kwon K.K."/>
        </authorList>
    </citation>
    <scope>NUCLEOTIDE SEQUENCE [LARGE SCALE GENOMIC DNA]</scope>
    <source>
        <strain evidence="16 17">MCWD5</strain>
    </source>
</reference>
<keyword evidence="8 13" id="KW-0862">Zinc</keyword>
<comment type="caution">
    <text evidence="16">The sequence shown here is derived from an EMBL/GenBank/DDBJ whole genome shotgun (WGS) entry which is preliminary data.</text>
</comment>
<evidence type="ECO:0000256" key="7">
    <source>
        <dbReference type="ARBA" id="ARBA00022741"/>
    </source>
</evidence>
<dbReference type="PANTHER" id="PTHR10890:SF3">
    <property type="entry name" value="CYSTEINE--TRNA LIGASE, CYTOPLASMIC"/>
    <property type="match status" value="1"/>
</dbReference>
<dbReference type="Proteomes" id="UP000255036">
    <property type="component" value="Unassembled WGS sequence"/>
</dbReference>
<evidence type="ECO:0000256" key="5">
    <source>
        <dbReference type="ARBA" id="ARBA00022598"/>
    </source>
</evidence>
<dbReference type="InterPro" id="IPR032678">
    <property type="entry name" value="tRNA-synt_1_cat_dom"/>
</dbReference>
<protein>
    <recommendedName>
        <fullName evidence="13">Cysteine--tRNA ligase</fullName>
        <ecNumber evidence="13">6.1.1.16</ecNumber>
    </recommendedName>
    <alternativeName>
        <fullName evidence="13">Cysteinyl-tRNA synthetase</fullName>
        <shortName evidence="13">CysRS</shortName>
    </alternativeName>
</protein>
<evidence type="ECO:0000256" key="1">
    <source>
        <dbReference type="ARBA" id="ARBA00004496"/>
    </source>
</evidence>
<evidence type="ECO:0000256" key="9">
    <source>
        <dbReference type="ARBA" id="ARBA00022840"/>
    </source>
</evidence>
<dbReference type="EMBL" id="QRCT01000049">
    <property type="protein sequence ID" value="RDU22518.1"/>
    <property type="molecule type" value="Genomic_DNA"/>
</dbReference>
<feature type="binding site" evidence="13">
    <location>
        <position position="27"/>
    </location>
    <ligand>
        <name>Zn(2+)</name>
        <dbReference type="ChEBI" id="CHEBI:29105"/>
    </ligand>
</feature>
<dbReference type="Pfam" id="PF09190">
    <property type="entry name" value="DALR_2"/>
    <property type="match status" value="1"/>
</dbReference>
<evidence type="ECO:0000256" key="3">
    <source>
        <dbReference type="ARBA" id="ARBA00011245"/>
    </source>
</evidence>
<evidence type="ECO:0000256" key="13">
    <source>
        <dbReference type="HAMAP-Rule" id="MF_00041"/>
    </source>
</evidence>
<evidence type="ECO:0000256" key="6">
    <source>
        <dbReference type="ARBA" id="ARBA00022723"/>
    </source>
</evidence>
<gene>
    <name evidence="13" type="primary">cysS</name>
    <name evidence="16" type="ORF">DWV06_14630</name>
</gene>
<dbReference type="AlphaFoldDB" id="A0A371ASG3"/>
<dbReference type="Pfam" id="PF23493">
    <property type="entry name" value="CysS_C"/>
    <property type="match status" value="1"/>
</dbReference>
<feature type="short sequence motif" description="'KMSKS' region" evidence="13">
    <location>
        <begin position="267"/>
        <end position="271"/>
    </location>
</feature>
<dbReference type="HAMAP" id="MF_00041">
    <property type="entry name" value="Cys_tRNA_synth"/>
    <property type="match status" value="1"/>
</dbReference>
<dbReference type="GO" id="GO:0005829">
    <property type="term" value="C:cytosol"/>
    <property type="evidence" value="ECO:0007669"/>
    <property type="project" value="TreeGrafter"/>
</dbReference>
<keyword evidence="9 13" id="KW-0067">ATP-binding</keyword>
<dbReference type="FunFam" id="3.40.50.620:FF:000009">
    <property type="entry name" value="Cysteine--tRNA ligase"/>
    <property type="match status" value="1"/>
</dbReference>
<dbReference type="InterPro" id="IPR056411">
    <property type="entry name" value="CysS_C"/>
</dbReference>
<evidence type="ECO:0000313" key="17">
    <source>
        <dbReference type="Proteomes" id="UP000255036"/>
    </source>
</evidence>
<dbReference type="SUPFAM" id="SSF52374">
    <property type="entry name" value="Nucleotidylyl transferase"/>
    <property type="match status" value="1"/>
</dbReference>
<evidence type="ECO:0000256" key="4">
    <source>
        <dbReference type="ARBA" id="ARBA00022490"/>
    </source>
</evidence>
<dbReference type="SUPFAM" id="SSF47323">
    <property type="entry name" value="Anticodon-binding domain of a subclass of class I aminoacyl-tRNA synthetases"/>
    <property type="match status" value="1"/>
</dbReference>
<dbReference type="InterPro" id="IPR015803">
    <property type="entry name" value="Cys-tRNA-ligase"/>
</dbReference>
<comment type="cofactor">
    <cofactor evidence="13">
        <name>Zn(2+)</name>
        <dbReference type="ChEBI" id="CHEBI:29105"/>
    </cofactor>
    <text evidence="13">Binds 1 zinc ion per subunit.</text>
</comment>
<evidence type="ECO:0000259" key="15">
    <source>
        <dbReference type="SMART" id="SM00840"/>
    </source>
</evidence>
<feature type="binding site" evidence="13">
    <location>
        <position position="239"/>
    </location>
    <ligand>
        <name>Zn(2+)</name>
        <dbReference type="ChEBI" id="CHEBI:29105"/>
    </ligand>
</feature>
<dbReference type="GO" id="GO:0004817">
    <property type="term" value="F:cysteine-tRNA ligase activity"/>
    <property type="evidence" value="ECO:0007669"/>
    <property type="project" value="UniProtKB-UniRule"/>
</dbReference>
<dbReference type="InterPro" id="IPR014729">
    <property type="entry name" value="Rossmann-like_a/b/a_fold"/>
</dbReference>
<feature type="coiled-coil region" evidence="14">
    <location>
        <begin position="412"/>
        <end position="443"/>
    </location>
</feature>
<feature type="binding site" evidence="13">
    <location>
        <position position="270"/>
    </location>
    <ligand>
        <name>ATP</name>
        <dbReference type="ChEBI" id="CHEBI:30616"/>
    </ligand>
</feature>
<evidence type="ECO:0000256" key="14">
    <source>
        <dbReference type="SAM" id="Coils"/>
    </source>
</evidence>
<sequence length="468" mass="54038">MKVYNTLTKAKEEFKSIEPGKVRMYVCGPTVYNLIHIGNARPMIVFDTVRRYMEYKGYEVNFVSNFTDIDDKIIKKAIEEGVEASEISERYIAECKKDMEAMNVRPATKHPLATEEISDMLEMIQTLIEKGYAYAVEDGTVYFRTKKFAEYGKLSHKNLEDLQAGHREIKVTGNEKEDALDFVLWKPKKDGEPYWDSPWCKGRPGWHIECSVMSKKYLGDEIDIHAGGEDLVFPHHENEIAQSEAANGKEFAKYWLHNAFLNIDNRKMSKSSGNFFTVRDISEKYDLQVLRFFMLSAHYRSPLNFSEELMEASKNGLERILTAVENLKHLISVTKAEELSEKERNQLEESKGFVQKFEASMEDDFNTADAVSAVFELVKYANTTASAESSKKYLEELRSTIHILCDILGIMVEKEEEILDTEIEKLIEERQNARKEKNFGRADEIRDTLLEKGIILEDTREGVKWKRA</sequence>
<dbReference type="GO" id="GO:0005524">
    <property type="term" value="F:ATP binding"/>
    <property type="evidence" value="ECO:0007669"/>
    <property type="project" value="UniProtKB-UniRule"/>
</dbReference>
<keyword evidence="10 13" id="KW-0648">Protein biosynthesis</keyword>
<feature type="binding site" evidence="13">
    <location>
        <position position="210"/>
    </location>
    <ligand>
        <name>Zn(2+)</name>
        <dbReference type="ChEBI" id="CHEBI:29105"/>
    </ligand>
</feature>
<keyword evidence="17" id="KW-1185">Reference proteome</keyword>
<proteinExistence type="inferred from homology"/>
<dbReference type="CDD" id="cd00672">
    <property type="entry name" value="CysRS_core"/>
    <property type="match status" value="1"/>
</dbReference>
<keyword evidence="11 13" id="KW-0030">Aminoacyl-tRNA synthetase</keyword>
<organism evidence="16 17">
    <name type="scientific">Anaerosacchariphilus polymeriproducens</name>
    <dbReference type="NCBI Taxonomy" id="1812858"/>
    <lineage>
        <taxon>Bacteria</taxon>
        <taxon>Bacillati</taxon>
        <taxon>Bacillota</taxon>
        <taxon>Clostridia</taxon>
        <taxon>Lachnospirales</taxon>
        <taxon>Lachnospiraceae</taxon>
        <taxon>Anaerosacchariphilus</taxon>
    </lineage>
</organism>
<feature type="domain" description="Cysteinyl-tRNA synthetase class Ia DALR" evidence="15">
    <location>
        <begin position="356"/>
        <end position="419"/>
    </location>
</feature>
<keyword evidence="14" id="KW-0175">Coiled coil</keyword>
<dbReference type="SMART" id="SM00840">
    <property type="entry name" value="DALR_2"/>
    <property type="match status" value="1"/>
</dbReference>
<dbReference type="OrthoDB" id="9815130at2"/>
<dbReference type="PRINTS" id="PR00983">
    <property type="entry name" value="TRNASYNTHCYS"/>
</dbReference>
<comment type="catalytic activity">
    <reaction evidence="12 13">
        <text>tRNA(Cys) + L-cysteine + ATP = L-cysteinyl-tRNA(Cys) + AMP + diphosphate</text>
        <dbReference type="Rhea" id="RHEA:17773"/>
        <dbReference type="Rhea" id="RHEA-COMP:9661"/>
        <dbReference type="Rhea" id="RHEA-COMP:9679"/>
        <dbReference type="ChEBI" id="CHEBI:30616"/>
        <dbReference type="ChEBI" id="CHEBI:33019"/>
        <dbReference type="ChEBI" id="CHEBI:35235"/>
        <dbReference type="ChEBI" id="CHEBI:78442"/>
        <dbReference type="ChEBI" id="CHEBI:78517"/>
        <dbReference type="ChEBI" id="CHEBI:456215"/>
        <dbReference type="EC" id="6.1.1.16"/>
    </reaction>
</comment>
<feature type="short sequence motif" description="'HIGH' region" evidence="13">
    <location>
        <begin position="29"/>
        <end position="39"/>
    </location>
</feature>
<evidence type="ECO:0000256" key="2">
    <source>
        <dbReference type="ARBA" id="ARBA00005594"/>
    </source>
</evidence>
<dbReference type="Gene3D" id="3.40.50.620">
    <property type="entry name" value="HUPs"/>
    <property type="match status" value="1"/>
</dbReference>
<comment type="subcellular location">
    <subcellularLocation>
        <location evidence="1 13">Cytoplasm</location>
    </subcellularLocation>
</comment>
<evidence type="ECO:0000313" key="16">
    <source>
        <dbReference type="EMBL" id="RDU22518.1"/>
    </source>
</evidence>
<evidence type="ECO:0000256" key="11">
    <source>
        <dbReference type="ARBA" id="ARBA00023146"/>
    </source>
</evidence>
<dbReference type="GO" id="GO:0008270">
    <property type="term" value="F:zinc ion binding"/>
    <property type="evidence" value="ECO:0007669"/>
    <property type="project" value="UniProtKB-UniRule"/>
</dbReference>
<comment type="similarity">
    <text evidence="2 13">Belongs to the class-I aminoacyl-tRNA synthetase family.</text>
</comment>
<evidence type="ECO:0000256" key="12">
    <source>
        <dbReference type="ARBA" id="ARBA00047398"/>
    </source>
</evidence>
<dbReference type="Gene3D" id="1.20.120.1910">
    <property type="entry name" value="Cysteine-tRNA ligase, C-terminal anti-codon recognition domain"/>
    <property type="match status" value="1"/>
</dbReference>
<name>A0A371ASG3_9FIRM</name>
<keyword evidence="7 13" id="KW-0547">Nucleotide-binding</keyword>
<keyword evidence="5 13" id="KW-0436">Ligase</keyword>
<dbReference type="InterPro" id="IPR024909">
    <property type="entry name" value="Cys-tRNA/MSH_ligase"/>
</dbReference>
<comment type="subunit">
    <text evidence="3 13">Monomer.</text>
</comment>
<keyword evidence="4 13" id="KW-0963">Cytoplasm</keyword>